<feature type="compositionally biased region" description="Polar residues" evidence="1">
    <location>
        <begin position="1"/>
        <end position="16"/>
    </location>
</feature>
<dbReference type="EMBL" id="RPGO01000002">
    <property type="protein sequence ID" value="RZB33171.1"/>
    <property type="molecule type" value="Genomic_DNA"/>
</dbReference>
<reference evidence="3" key="1">
    <citation type="submission" date="2019-01" db="EMBL/GenBank/DDBJ databases">
        <title>Anaerobic oxidation of ethane by archaea from a marine hydrocarbon seep.</title>
        <authorList>
            <person name="Musat F."/>
        </authorList>
    </citation>
    <scope>NUCLEOTIDE SEQUENCE [LARGE SCALE GENOMIC DNA]</scope>
</reference>
<feature type="region of interest" description="Disordered" evidence="1">
    <location>
        <begin position="1"/>
        <end position="31"/>
    </location>
</feature>
<evidence type="ECO:0000313" key="2">
    <source>
        <dbReference type="EMBL" id="RZB33171.1"/>
    </source>
</evidence>
<comment type="caution">
    <text evidence="2">The sequence shown here is derived from an EMBL/GenBank/DDBJ whole genome shotgun (WGS) entry which is preliminary data.</text>
</comment>
<gene>
    <name evidence="2" type="ORF">AEth_00090</name>
</gene>
<proteinExistence type="predicted"/>
<sequence length="591" mass="67014">MKQTTFDEIVPTQTDRSLGAKNSKRSSEESDQIIRIRLPNPTFPEESRVQALLFAIHFSRFLQGVGYSQIKLNTVNLAIEFKSDRSGEEFLDELFYKYAESVEDGVFARFEKSASLSMTGYDYASPKTFESELKEVTGYDLKGKQSDKLPYRERVFVDALKGMRDAVDKKESRPFVDAEKSYSKVCPFCGLPGGNRGKPIRIMTLSSAEKLGWRKGKSALVACSRCVCMGNMARITVPWITQLQTGAKQGSDTLWLVNHFESTKPMLMDNDLAEVFKEYREYEYILLTPRIRTGIKASRDQLFNVFVRSPVLSRFLTETIAEDNFTGDRILRLKCSALIQKEGSNQAEVEGEYDWNMVHETARFALACSRVFRGGAIANASGTGYQKHLSDSLLVLRDTRSAYDAARYLIEKITLDSGSDRKLSLEQVGKLLSTSSGKDTKEVLEMVNLDLMKNPTNKGTDIGMLDHNDGFLRYTAGLLEYRARQDKQRDSDQVIGDAYSRLYKVREDTKAEIITDFIEFLTDKGGMKSNISNILHPEAISMCSQVLYNFTPDEMRIYAKLLRIYATIYSNSWNVRGDTLAKEVLKELELQ</sequence>
<organism evidence="2 3">
    <name type="scientific">Candidatus Argoarchaeum ethanivorans</name>
    <dbReference type="NCBI Taxonomy" id="2608793"/>
    <lineage>
        <taxon>Archaea</taxon>
        <taxon>Methanobacteriati</taxon>
        <taxon>Methanobacteriota</taxon>
        <taxon>Stenosarchaea group</taxon>
        <taxon>Methanomicrobia</taxon>
        <taxon>Methanosarcinales</taxon>
        <taxon>Methanosarcinales incertae sedis</taxon>
        <taxon>GOM Arc I cluster</taxon>
        <taxon>Candidatus Argoarchaeum</taxon>
    </lineage>
</organism>
<protein>
    <submittedName>
        <fullName evidence="2">Uncharacterized protein</fullName>
    </submittedName>
</protein>
<dbReference type="Proteomes" id="UP000291831">
    <property type="component" value="Unassembled WGS sequence"/>
</dbReference>
<name>A0A8B3S6W9_9EURY</name>
<dbReference type="AlphaFoldDB" id="A0A8B3S6W9"/>
<evidence type="ECO:0000313" key="3">
    <source>
        <dbReference type="Proteomes" id="UP000291831"/>
    </source>
</evidence>
<evidence type="ECO:0000256" key="1">
    <source>
        <dbReference type="SAM" id="MobiDB-lite"/>
    </source>
</evidence>
<accession>A0A8B3S6W9</accession>